<dbReference type="PANTHER" id="PTHR42760">
    <property type="entry name" value="SHORT-CHAIN DEHYDROGENASES/REDUCTASES FAMILY MEMBER"/>
    <property type="match status" value="1"/>
</dbReference>
<dbReference type="InterPro" id="IPR057326">
    <property type="entry name" value="KR_dom"/>
</dbReference>
<name>A0A5C5ZJU8_9BACT</name>
<gene>
    <name evidence="4" type="primary">fabG_2</name>
    <name evidence="4" type="ORF">Mal64_29370</name>
</gene>
<evidence type="ECO:0000313" key="4">
    <source>
        <dbReference type="EMBL" id="TWT87398.1"/>
    </source>
</evidence>
<dbReference type="SMART" id="SM00822">
    <property type="entry name" value="PKS_KR"/>
    <property type="match status" value="1"/>
</dbReference>
<proteinExistence type="inferred from homology"/>
<dbReference type="NCBIfam" id="NF009386">
    <property type="entry name" value="PRK12745.1"/>
    <property type="match status" value="1"/>
</dbReference>
<evidence type="ECO:0000313" key="5">
    <source>
        <dbReference type="Proteomes" id="UP000315440"/>
    </source>
</evidence>
<evidence type="ECO:0000256" key="2">
    <source>
        <dbReference type="ARBA" id="ARBA00023002"/>
    </source>
</evidence>
<dbReference type="Pfam" id="PF13561">
    <property type="entry name" value="adh_short_C2"/>
    <property type="match status" value="1"/>
</dbReference>
<dbReference type="InterPro" id="IPR002347">
    <property type="entry name" value="SDR_fam"/>
</dbReference>
<comment type="similarity">
    <text evidence="1">Belongs to the short-chain dehydrogenases/reductases (SDR) family.</text>
</comment>
<organism evidence="4 5">
    <name type="scientific">Pseudobythopirellula maris</name>
    <dbReference type="NCBI Taxonomy" id="2527991"/>
    <lineage>
        <taxon>Bacteria</taxon>
        <taxon>Pseudomonadati</taxon>
        <taxon>Planctomycetota</taxon>
        <taxon>Planctomycetia</taxon>
        <taxon>Pirellulales</taxon>
        <taxon>Lacipirellulaceae</taxon>
        <taxon>Pseudobythopirellula</taxon>
    </lineage>
</organism>
<dbReference type="RefSeq" id="WP_146401495.1">
    <property type="nucleotide sequence ID" value="NZ_SJPQ01000003.1"/>
</dbReference>
<dbReference type="Proteomes" id="UP000315440">
    <property type="component" value="Unassembled WGS sequence"/>
</dbReference>
<dbReference type="SUPFAM" id="SSF51735">
    <property type="entry name" value="NAD(P)-binding Rossmann-fold domains"/>
    <property type="match status" value="1"/>
</dbReference>
<dbReference type="AlphaFoldDB" id="A0A5C5ZJU8"/>
<dbReference type="GO" id="GO:0004316">
    <property type="term" value="F:3-oxoacyl-[acyl-carrier-protein] reductase (NADPH) activity"/>
    <property type="evidence" value="ECO:0007669"/>
    <property type="project" value="UniProtKB-EC"/>
</dbReference>
<dbReference type="EMBL" id="SJPQ01000003">
    <property type="protein sequence ID" value="TWT87398.1"/>
    <property type="molecule type" value="Genomic_DNA"/>
</dbReference>
<dbReference type="InterPro" id="IPR036291">
    <property type="entry name" value="NAD(P)-bd_dom_sf"/>
</dbReference>
<dbReference type="FunFam" id="3.40.50.720:FF:000084">
    <property type="entry name" value="Short-chain dehydrogenase reductase"/>
    <property type="match status" value="1"/>
</dbReference>
<reference evidence="4 5" key="1">
    <citation type="submission" date="2019-02" db="EMBL/GenBank/DDBJ databases">
        <title>Deep-cultivation of Planctomycetes and their phenomic and genomic characterization uncovers novel biology.</title>
        <authorList>
            <person name="Wiegand S."/>
            <person name="Jogler M."/>
            <person name="Boedeker C."/>
            <person name="Pinto D."/>
            <person name="Vollmers J."/>
            <person name="Rivas-Marin E."/>
            <person name="Kohn T."/>
            <person name="Peeters S.H."/>
            <person name="Heuer A."/>
            <person name="Rast P."/>
            <person name="Oberbeckmann S."/>
            <person name="Bunk B."/>
            <person name="Jeske O."/>
            <person name="Meyerdierks A."/>
            <person name="Storesund J.E."/>
            <person name="Kallscheuer N."/>
            <person name="Luecker S."/>
            <person name="Lage O.M."/>
            <person name="Pohl T."/>
            <person name="Merkel B.J."/>
            <person name="Hornburger P."/>
            <person name="Mueller R.-W."/>
            <person name="Bruemmer F."/>
            <person name="Labrenz M."/>
            <person name="Spormann A.M."/>
            <person name="Op Den Camp H."/>
            <person name="Overmann J."/>
            <person name="Amann R."/>
            <person name="Jetten M.S.M."/>
            <person name="Mascher T."/>
            <person name="Medema M.H."/>
            <person name="Devos D.P."/>
            <person name="Kaster A.-K."/>
            <person name="Ovreas L."/>
            <person name="Rohde M."/>
            <person name="Galperin M.Y."/>
            <person name="Jogler C."/>
        </authorList>
    </citation>
    <scope>NUCLEOTIDE SEQUENCE [LARGE SCALE GENOMIC DNA]</scope>
    <source>
        <strain evidence="4 5">Mal64</strain>
    </source>
</reference>
<comment type="caution">
    <text evidence="4">The sequence shown here is derived from an EMBL/GenBank/DDBJ whole genome shotgun (WGS) entry which is preliminary data.</text>
</comment>
<accession>A0A5C5ZJU8</accession>
<evidence type="ECO:0000256" key="1">
    <source>
        <dbReference type="ARBA" id="ARBA00006484"/>
    </source>
</evidence>
<feature type="domain" description="Ketoreductase" evidence="3">
    <location>
        <begin position="4"/>
        <end position="197"/>
    </location>
</feature>
<protein>
    <submittedName>
        <fullName evidence="4">3-oxoacyl-[acyl-carrier-protein] reductase FabG</fullName>
        <ecNumber evidence="4">1.1.1.100</ecNumber>
    </submittedName>
</protein>
<dbReference type="PRINTS" id="PR00080">
    <property type="entry name" value="SDRFAMILY"/>
</dbReference>
<dbReference type="OrthoDB" id="9803333at2"/>
<dbReference type="PANTHER" id="PTHR42760:SF133">
    <property type="entry name" value="3-OXOACYL-[ACYL-CARRIER-PROTEIN] REDUCTASE"/>
    <property type="match status" value="1"/>
</dbReference>
<keyword evidence="5" id="KW-1185">Reference proteome</keyword>
<sequence>MTKRVALVTGGSRGIGLGIAKQLAASGFDVAINGRREAESVADALAEIEAAGAQALYCRADIGELEDHAPMLDAIRERFGRLDALVNNAGVAPDVRADLLDASPESFDRLIRINLRGPYFLTQVAARWMIEQKQADATFGGAIVNVSSVSATVVSTNRGDYCVSKAGVAMATQLWAARLGEYGMGVYEVRPGVIRTDMTSGVTDKYDKLIAEGLTVEPRWGAPEDVGRAVATLASGALSYATGAVVPVDGGLTIQRL</sequence>
<dbReference type="PRINTS" id="PR00081">
    <property type="entry name" value="GDHRDH"/>
</dbReference>
<dbReference type="Gene3D" id="3.40.50.720">
    <property type="entry name" value="NAD(P)-binding Rossmann-like Domain"/>
    <property type="match status" value="1"/>
</dbReference>
<keyword evidence="2 4" id="KW-0560">Oxidoreductase</keyword>
<evidence type="ECO:0000259" key="3">
    <source>
        <dbReference type="SMART" id="SM00822"/>
    </source>
</evidence>
<dbReference type="EC" id="1.1.1.100" evidence="4"/>